<sequence>MLCYRTKEVKVKTELCGWGVEAAESISKGDFIIEYVGEGNTARFLNHSCDPNCNLEKRFDQFGAEIECQCGTSSCRGYLGAKRKKAKVEAYFRDIQKYKLASH</sequence>
<comment type="caution">
    <text evidence="9">The sequence shown here is derived from an EMBL/GenBank/DDBJ whole genome shotgun (WGS) entry which is preliminary data.</text>
</comment>
<dbReference type="GO" id="GO:0005634">
    <property type="term" value="C:nucleus"/>
    <property type="evidence" value="ECO:0007669"/>
    <property type="project" value="UniProtKB-SubCell"/>
</dbReference>
<feature type="domain" description="Post-SET" evidence="8">
    <location>
        <begin position="64"/>
        <end position="80"/>
    </location>
</feature>
<evidence type="ECO:0000313" key="10">
    <source>
        <dbReference type="Proteomes" id="UP001237642"/>
    </source>
</evidence>
<reference evidence="9" key="1">
    <citation type="submission" date="2023-02" db="EMBL/GenBank/DDBJ databases">
        <title>Genome of toxic invasive species Heracleum sosnowskyi carries increased number of genes despite the absence of recent whole-genome duplications.</title>
        <authorList>
            <person name="Schelkunov M."/>
            <person name="Shtratnikova V."/>
            <person name="Makarenko M."/>
            <person name="Klepikova A."/>
            <person name="Omelchenko D."/>
            <person name="Novikova G."/>
            <person name="Obukhova E."/>
            <person name="Bogdanov V."/>
            <person name="Penin A."/>
            <person name="Logacheva M."/>
        </authorList>
    </citation>
    <scope>NUCLEOTIDE SEQUENCE</scope>
    <source>
        <strain evidence="9">Hsosn_3</strain>
        <tissue evidence="9">Leaf</tissue>
    </source>
</reference>
<dbReference type="GO" id="GO:0032259">
    <property type="term" value="P:methylation"/>
    <property type="evidence" value="ECO:0007669"/>
    <property type="project" value="UniProtKB-KW"/>
</dbReference>
<dbReference type="AlphaFoldDB" id="A0AAD8JC24"/>
<evidence type="ECO:0000256" key="6">
    <source>
        <dbReference type="ARBA" id="ARBA00022691"/>
    </source>
</evidence>
<accession>A0AAD8JC24</accession>
<name>A0AAD8JC24_9APIA</name>
<comment type="subcellular location">
    <subcellularLocation>
        <location evidence="2">Chromosome</location>
    </subcellularLocation>
    <subcellularLocation>
        <location evidence="1">Nucleus</location>
    </subcellularLocation>
</comment>
<dbReference type="Proteomes" id="UP001237642">
    <property type="component" value="Unassembled WGS sequence"/>
</dbReference>
<dbReference type="SUPFAM" id="SSF82199">
    <property type="entry name" value="SET domain"/>
    <property type="match status" value="1"/>
</dbReference>
<organism evidence="9 10">
    <name type="scientific">Heracleum sosnowskyi</name>
    <dbReference type="NCBI Taxonomy" id="360622"/>
    <lineage>
        <taxon>Eukaryota</taxon>
        <taxon>Viridiplantae</taxon>
        <taxon>Streptophyta</taxon>
        <taxon>Embryophyta</taxon>
        <taxon>Tracheophyta</taxon>
        <taxon>Spermatophyta</taxon>
        <taxon>Magnoliopsida</taxon>
        <taxon>eudicotyledons</taxon>
        <taxon>Gunneridae</taxon>
        <taxon>Pentapetalae</taxon>
        <taxon>asterids</taxon>
        <taxon>campanulids</taxon>
        <taxon>Apiales</taxon>
        <taxon>Apiaceae</taxon>
        <taxon>Apioideae</taxon>
        <taxon>apioid superclade</taxon>
        <taxon>Tordylieae</taxon>
        <taxon>Tordyliinae</taxon>
        <taxon>Heracleum</taxon>
    </lineage>
</organism>
<dbReference type="GO" id="GO:0005694">
    <property type="term" value="C:chromosome"/>
    <property type="evidence" value="ECO:0007669"/>
    <property type="project" value="UniProtKB-SubCell"/>
</dbReference>
<dbReference type="SMART" id="SM00508">
    <property type="entry name" value="PostSET"/>
    <property type="match status" value="1"/>
</dbReference>
<reference evidence="9" key="2">
    <citation type="submission" date="2023-05" db="EMBL/GenBank/DDBJ databases">
        <authorList>
            <person name="Schelkunov M.I."/>
        </authorList>
    </citation>
    <scope>NUCLEOTIDE SEQUENCE</scope>
    <source>
        <strain evidence="9">Hsosn_3</strain>
        <tissue evidence="9">Leaf</tissue>
    </source>
</reference>
<dbReference type="PANTHER" id="PTHR22884">
    <property type="entry name" value="SET DOMAIN PROTEINS"/>
    <property type="match status" value="1"/>
</dbReference>
<protein>
    <recommendedName>
        <fullName evidence="8">Post-SET domain-containing protein</fullName>
    </recommendedName>
</protein>
<evidence type="ECO:0000256" key="3">
    <source>
        <dbReference type="ARBA" id="ARBA00022454"/>
    </source>
</evidence>
<keyword evidence="5" id="KW-0808">Transferase</keyword>
<gene>
    <name evidence="9" type="ORF">POM88_009744</name>
</gene>
<dbReference type="InterPro" id="IPR001214">
    <property type="entry name" value="SET_dom"/>
</dbReference>
<keyword evidence="4" id="KW-0489">Methyltransferase</keyword>
<dbReference type="PROSITE" id="PS50868">
    <property type="entry name" value="POST_SET"/>
    <property type="match status" value="1"/>
</dbReference>
<evidence type="ECO:0000256" key="4">
    <source>
        <dbReference type="ARBA" id="ARBA00022603"/>
    </source>
</evidence>
<dbReference type="InterPro" id="IPR046341">
    <property type="entry name" value="SET_dom_sf"/>
</dbReference>
<dbReference type="GO" id="GO:0008168">
    <property type="term" value="F:methyltransferase activity"/>
    <property type="evidence" value="ECO:0007669"/>
    <property type="project" value="UniProtKB-KW"/>
</dbReference>
<dbReference type="Pfam" id="PF00856">
    <property type="entry name" value="SET"/>
    <property type="match status" value="1"/>
</dbReference>
<evidence type="ECO:0000256" key="7">
    <source>
        <dbReference type="ARBA" id="ARBA00023242"/>
    </source>
</evidence>
<dbReference type="InterPro" id="IPR003616">
    <property type="entry name" value="Post-SET_dom"/>
</dbReference>
<evidence type="ECO:0000256" key="1">
    <source>
        <dbReference type="ARBA" id="ARBA00004123"/>
    </source>
</evidence>
<evidence type="ECO:0000256" key="2">
    <source>
        <dbReference type="ARBA" id="ARBA00004286"/>
    </source>
</evidence>
<dbReference type="Gene3D" id="2.170.270.10">
    <property type="entry name" value="SET domain"/>
    <property type="match status" value="2"/>
</dbReference>
<proteinExistence type="predicted"/>
<dbReference type="EMBL" id="JAUIZM010000002">
    <property type="protein sequence ID" value="KAK1399881.1"/>
    <property type="molecule type" value="Genomic_DNA"/>
</dbReference>
<keyword evidence="7" id="KW-0539">Nucleus</keyword>
<evidence type="ECO:0000259" key="8">
    <source>
        <dbReference type="PROSITE" id="PS50868"/>
    </source>
</evidence>
<keyword evidence="10" id="KW-1185">Reference proteome</keyword>
<dbReference type="InterPro" id="IPR050777">
    <property type="entry name" value="SET2_Histone-Lys_MeTrsfase"/>
</dbReference>
<keyword evidence="6" id="KW-0949">S-adenosyl-L-methionine</keyword>
<keyword evidence="3" id="KW-0158">Chromosome</keyword>
<evidence type="ECO:0000256" key="5">
    <source>
        <dbReference type="ARBA" id="ARBA00022679"/>
    </source>
</evidence>
<evidence type="ECO:0000313" key="9">
    <source>
        <dbReference type="EMBL" id="KAK1399881.1"/>
    </source>
</evidence>